<dbReference type="EMBL" id="WOWR01000005">
    <property type="protein sequence ID" value="KAF0255780.1"/>
    <property type="molecule type" value="Genomic_DNA"/>
</dbReference>
<sequence>MPEFYYQIKGRTEGGEHHSAEWIFPPVFSGLVVADDRKLAKAMIEDDYGRQFPSRVLKKDMEQHHYLLNIRELKPDDYSDNYLRRRFQYLPCKECGTLFRLIDKYNDFKNECLSHDYCKLSCKEAAKEKDVREFTLVNEGKLPPVIYQVRQKSTGKVYIGQTINAFTLRWWQHLTNPSDCKFHEALKTTQITDWDFSVVEVIVFPEGCKSQRAYVTDRERHWIETMNSVDDGYNTIRPSGISPQQELELNAEESDIELEPAF</sequence>
<dbReference type="SUPFAM" id="SSF82771">
    <property type="entry name" value="GIY-YIG endonuclease"/>
    <property type="match status" value="1"/>
</dbReference>
<evidence type="ECO:0000259" key="1">
    <source>
        <dbReference type="SMART" id="SM00465"/>
    </source>
</evidence>
<name>A0A7V8EJ27_PSEPU</name>
<dbReference type="InterPro" id="IPR035901">
    <property type="entry name" value="GIY-YIG_endonuc_sf"/>
</dbReference>
<evidence type="ECO:0000313" key="2">
    <source>
        <dbReference type="EMBL" id="KAF0255780.1"/>
    </source>
</evidence>
<feature type="domain" description="GIY-YIG" evidence="1">
    <location>
        <begin position="143"/>
        <end position="239"/>
    </location>
</feature>
<dbReference type="Proteomes" id="UP000442695">
    <property type="component" value="Unassembled WGS sequence"/>
</dbReference>
<proteinExistence type="predicted"/>
<organism evidence="2 3">
    <name type="scientific">Pseudomonas putida</name>
    <name type="common">Arthrobacter siderocapsulatus</name>
    <dbReference type="NCBI Taxonomy" id="303"/>
    <lineage>
        <taxon>Bacteria</taxon>
        <taxon>Pseudomonadati</taxon>
        <taxon>Pseudomonadota</taxon>
        <taxon>Gammaproteobacteria</taxon>
        <taxon>Pseudomonadales</taxon>
        <taxon>Pseudomonadaceae</taxon>
        <taxon>Pseudomonas</taxon>
    </lineage>
</organism>
<dbReference type="AlphaFoldDB" id="A0A7V8EJ27"/>
<dbReference type="Pfam" id="PF01541">
    <property type="entry name" value="GIY-YIG"/>
    <property type="match status" value="1"/>
</dbReference>
<dbReference type="InterPro" id="IPR000305">
    <property type="entry name" value="GIY-YIG_endonuc"/>
</dbReference>
<dbReference type="SMART" id="SM00465">
    <property type="entry name" value="GIYc"/>
    <property type="match status" value="1"/>
</dbReference>
<protein>
    <recommendedName>
        <fullName evidence="1">GIY-YIG domain-containing protein</fullName>
    </recommendedName>
</protein>
<comment type="caution">
    <text evidence="2">The sequence shown here is derived from an EMBL/GenBank/DDBJ whole genome shotgun (WGS) entry which is preliminary data.</text>
</comment>
<gene>
    <name evidence="2" type="ORF">GN299_06725</name>
</gene>
<accession>A0A7V8EJ27</accession>
<dbReference type="RefSeq" id="WP_156858674.1">
    <property type="nucleotide sequence ID" value="NZ_WOWR01000005.1"/>
</dbReference>
<evidence type="ECO:0000313" key="3">
    <source>
        <dbReference type="Proteomes" id="UP000442695"/>
    </source>
</evidence>
<reference evidence="2 3" key="1">
    <citation type="submission" date="2019-12" db="EMBL/GenBank/DDBJ databases">
        <authorList>
            <person name="Woiski C."/>
        </authorList>
    </citation>
    <scope>NUCLEOTIDE SEQUENCE [LARGE SCALE GENOMIC DNA]</scope>
    <source>
        <strain evidence="2 3">BOE100</strain>
    </source>
</reference>
<dbReference type="Gene3D" id="3.40.1440.10">
    <property type="entry name" value="GIY-YIG endonuclease"/>
    <property type="match status" value="1"/>
</dbReference>